<dbReference type="Pfam" id="PF00149">
    <property type="entry name" value="Metallophos"/>
    <property type="match status" value="1"/>
</dbReference>
<dbReference type="PANTHER" id="PTHR42988:SF2">
    <property type="entry name" value="CYCLIC NUCLEOTIDE PHOSPHODIESTERASE CBUA0032-RELATED"/>
    <property type="match status" value="1"/>
</dbReference>
<evidence type="ECO:0000256" key="3">
    <source>
        <dbReference type="ARBA" id="ARBA00023004"/>
    </source>
</evidence>
<evidence type="ECO:0000256" key="2">
    <source>
        <dbReference type="ARBA" id="ARBA00022801"/>
    </source>
</evidence>
<evidence type="ECO:0000256" key="1">
    <source>
        <dbReference type="ARBA" id="ARBA00022723"/>
    </source>
</evidence>
<name>A0ABY7SSJ7_9RHOB</name>
<sequence>MTRIAHLSDLHFGFHRQALVGPLLDRVNRARADLVVVTGDLTHRGRPGQFRDAARFLARINAPVMAVPGNHDVPLYNIPVRFVAPWVEYRQAIDPQLAPTRAAGRVRVLGLNSVDPFTWQRGVIRDGEIGRLIAGFDALATNIVALHHPLQHLPGIDKQLARRAPQALRRLEDAGAQIVLSGHLHLWTAQALLAHGHRHILQIQAGTALCARLGDLQNEFAVLEIEGDHLTIERHIARMDEDGFRPPEMLAFRRGVQGWQALDPATPADHSAAGGQPVPTLPGATETAFSTA</sequence>
<proteinExistence type="inferred from homology"/>
<dbReference type="PANTHER" id="PTHR42988">
    <property type="entry name" value="PHOSPHOHYDROLASE"/>
    <property type="match status" value="1"/>
</dbReference>
<keyword evidence="1" id="KW-0479">Metal-binding</keyword>
<keyword evidence="2" id="KW-0378">Hydrolase</keyword>
<dbReference type="Gene3D" id="3.60.21.10">
    <property type="match status" value="1"/>
</dbReference>
<keyword evidence="3" id="KW-0408">Iron</keyword>
<feature type="domain" description="Calcineurin-like phosphoesterase" evidence="6">
    <location>
        <begin position="3"/>
        <end position="185"/>
    </location>
</feature>
<dbReference type="InterPro" id="IPR050884">
    <property type="entry name" value="CNP_phosphodiesterase-III"/>
</dbReference>
<keyword evidence="8" id="KW-1185">Reference proteome</keyword>
<evidence type="ECO:0000313" key="8">
    <source>
        <dbReference type="Proteomes" id="UP001218412"/>
    </source>
</evidence>
<gene>
    <name evidence="7" type="ORF">JHW45_10075</name>
</gene>
<dbReference type="EMBL" id="CP067134">
    <property type="protein sequence ID" value="WCR09473.1"/>
    <property type="molecule type" value="Genomic_DNA"/>
</dbReference>
<feature type="region of interest" description="Disordered" evidence="5">
    <location>
        <begin position="263"/>
        <end position="292"/>
    </location>
</feature>
<dbReference type="InterPro" id="IPR029052">
    <property type="entry name" value="Metallo-depent_PP-like"/>
</dbReference>
<evidence type="ECO:0000256" key="4">
    <source>
        <dbReference type="ARBA" id="ARBA00025742"/>
    </source>
</evidence>
<comment type="similarity">
    <text evidence="4">Belongs to the cyclic nucleotide phosphodiesterase class-III family.</text>
</comment>
<organism evidence="7 8">
    <name type="scientific">Paracoccus stylophorae</name>
    <dbReference type="NCBI Taxonomy" id="659350"/>
    <lineage>
        <taxon>Bacteria</taxon>
        <taxon>Pseudomonadati</taxon>
        <taxon>Pseudomonadota</taxon>
        <taxon>Alphaproteobacteria</taxon>
        <taxon>Rhodobacterales</taxon>
        <taxon>Paracoccaceae</taxon>
        <taxon>Paracoccus</taxon>
    </lineage>
</organism>
<evidence type="ECO:0000313" key="7">
    <source>
        <dbReference type="EMBL" id="WCR09473.1"/>
    </source>
</evidence>
<protein>
    <submittedName>
        <fullName evidence="7">Metallophosphoesterase</fullName>
    </submittedName>
</protein>
<evidence type="ECO:0000256" key="5">
    <source>
        <dbReference type="SAM" id="MobiDB-lite"/>
    </source>
</evidence>
<dbReference type="RefSeq" id="WP_272857582.1">
    <property type="nucleotide sequence ID" value="NZ_CP067134.1"/>
</dbReference>
<accession>A0ABY7SSJ7</accession>
<reference evidence="7 8" key="1">
    <citation type="submission" date="2021-01" db="EMBL/GenBank/DDBJ databases">
        <title>Biogeographic distribution of Paracoccus.</title>
        <authorList>
            <person name="Hollensteiner J."/>
            <person name="Leineberger J."/>
            <person name="Brinkhoff T."/>
            <person name="Daniel R."/>
        </authorList>
    </citation>
    <scope>NUCLEOTIDE SEQUENCE [LARGE SCALE GENOMIC DNA]</scope>
    <source>
        <strain evidence="7 8">LMG25392</strain>
    </source>
</reference>
<dbReference type="SUPFAM" id="SSF56300">
    <property type="entry name" value="Metallo-dependent phosphatases"/>
    <property type="match status" value="1"/>
</dbReference>
<dbReference type="InterPro" id="IPR004843">
    <property type="entry name" value="Calcineurin-like_PHP"/>
</dbReference>
<evidence type="ECO:0000259" key="6">
    <source>
        <dbReference type="Pfam" id="PF00149"/>
    </source>
</evidence>
<dbReference type="Proteomes" id="UP001218412">
    <property type="component" value="Chromosome"/>
</dbReference>